<keyword evidence="2" id="KW-1185">Reference proteome</keyword>
<sequence length="126" mass="13270">MHSENINNTIAANGAVADKKVDQAGASAQDAITSAQDTLTKLSGAARPAVERFTAGAHQAVEKLMSVANTTADTVALKSEQLMDAQERLVEDCRTYVRQKPVTSVAIAVGIGYLLSRLLTGRNAND</sequence>
<evidence type="ECO:0000313" key="2">
    <source>
        <dbReference type="Proteomes" id="UP001501353"/>
    </source>
</evidence>
<protein>
    <recommendedName>
        <fullName evidence="3">DUF883 domain-containing protein</fullName>
    </recommendedName>
</protein>
<gene>
    <name evidence="1" type="ORF">GCM10022212_18550</name>
</gene>
<reference evidence="2" key="1">
    <citation type="journal article" date="2019" name="Int. J. Syst. Evol. Microbiol.">
        <title>The Global Catalogue of Microorganisms (GCM) 10K type strain sequencing project: providing services to taxonomists for standard genome sequencing and annotation.</title>
        <authorList>
            <consortium name="The Broad Institute Genomics Platform"/>
            <consortium name="The Broad Institute Genome Sequencing Center for Infectious Disease"/>
            <person name="Wu L."/>
            <person name="Ma J."/>
        </authorList>
    </citation>
    <scope>NUCLEOTIDE SEQUENCE [LARGE SCALE GENOMIC DNA]</scope>
    <source>
        <strain evidence="2">JCM 16673</strain>
    </source>
</reference>
<dbReference type="EMBL" id="BAAAZE010000008">
    <property type="protein sequence ID" value="GAA4021817.1"/>
    <property type="molecule type" value="Genomic_DNA"/>
</dbReference>
<name>A0ABP7T6M0_9BURK</name>
<accession>A0ABP7T6M0</accession>
<dbReference type="Proteomes" id="UP001501353">
    <property type="component" value="Unassembled WGS sequence"/>
</dbReference>
<comment type="caution">
    <text evidence="1">The sequence shown here is derived from an EMBL/GenBank/DDBJ whole genome shotgun (WGS) entry which is preliminary data.</text>
</comment>
<organism evidence="1 2">
    <name type="scientific">Actimicrobium antarcticum</name>
    <dbReference type="NCBI Taxonomy" id="1051899"/>
    <lineage>
        <taxon>Bacteria</taxon>
        <taxon>Pseudomonadati</taxon>
        <taxon>Pseudomonadota</taxon>
        <taxon>Betaproteobacteria</taxon>
        <taxon>Burkholderiales</taxon>
        <taxon>Oxalobacteraceae</taxon>
        <taxon>Actimicrobium</taxon>
    </lineage>
</organism>
<proteinExistence type="predicted"/>
<evidence type="ECO:0000313" key="1">
    <source>
        <dbReference type="EMBL" id="GAA4021817.1"/>
    </source>
</evidence>
<dbReference type="RefSeq" id="WP_344763021.1">
    <property type="nucleotide sequence ID" value="NZ_BAAAZE010000008.1"/>
</dbReference>
<evidence type="ECO:0008006" key="3">
    <source>
        <dbReference type="Google" id="ProtNLM"/>
    </source>
</evidence>